<dbReference type="GO" id="GO:0016757">
    <property type="term" value="F:glycosyltransferase activity"/>
    <property type="evidence" value="ECO:0007669"/>
    <property type="project" value="UniProtKB-KW"/>
</dbReference>
<dbReference type="SUPFAM" id="SSF53756">
    <property type="entry name" value="UDP-Glycosyltransferase/glycogen phosphorylase"/>
    <property type="match status" value="1"/>
</dbReference>
<dbReference type="EMBL" id="FQ311875">
    <property type="protein sequence ID" value="CBT75711.1"/>
    <property type="molecule type" value="Genomic_DNA"/>
</dbReference>
<organism evidence="3 4">
    <name type="scientific">Glutamicibacter arilaitensis (strain DSM 16368 / CIP 108037 / IAM 15318 / JCM 13566 / NCIMB 14258 / Re117)</name>
    <name type="common">Arthrobacter arilaitensis</name>
    <dbReference type="NCBI Taxonomy" id="861360"/>
    <lineage>
        <taxon>Bacteria</taxon>
        <taxon>Bacillati</taxon>
        <taxon>Actinomycetota</taxon>
        <taxon>Actinomycetes</taxon>
        <taxon>Micrococcales</taxon>
        <taxon>Micrococcaceae</taxon>
        <taxon>Glutamicibacter</taxon>
    </lineage>
</organism>
<keyword evidence="1 3" id="KW-0808">Transferase</keyword>
<protein>
    <submittedName>
        <fullName evidence="3">Group 1 glycosyl transferase</fullName>
        <ecNumber evidence="3">2.4.-.-</ecNumber>
    </submittedName>
</protein>
<dbReference type="Proteomes" id="UP000006878">
    <property type="component" value="Chromosome"/>
</dbReference>
<reference evidence="4" key="2">
    <citation type="submission" date="2010-07" db="EMBL/GenBank/DDBJ databases">
        <title>Complete genome sequence of Arthrobacter arilaitensis (strain DSM 16368 / CIP 108037 / JCM 13566 / Re117).</title>
        <authorList>
            <person name="Genoscope."/>
        </authorList>
    </citation>
    <scope>NUCLEOTIDE SEQUENCE [LARGE SCALE GENOMIC DNA]</scope>
    <source>
        <strain evidence="4">DSM 16368 / CIP 108037 / IAM 15318 / JCM 13566 / Re117</strain>
    </source>
</reference>
<dbReference type="Gene3D" id="3.40.50.2000">
    <property type="entry name" value="Glycogen Phosphorylase B"/>
    <property type="match status" value="3"/>
</dbReference>
<evidence type="ECO:0000256" key="1">
    <source>
        <dbReference type="ARBA" id="ARBA00022679"/>
    </source>
</evidence>
<dbReference type="EC" id="2.4.-.-" evidence="3"/>
<keyword evidence="4" id="KW-1185">Reference proteome</keyword>
<reference evidence="4" key="1">
    <citation type="journal article" date="2010" name="PLoS ONE">
        <title>The Arthrobacter arilaitensis Re117 genome sequence reveals its genetic adaptation to the surface of cheese.</title>
        <authorList>
            <person name="Monnet C."/>
            <person name="Loux V."/>
            <person name="Gibrat J.F."/>
            <person name="Spinnler E."/>
            <person name="Barbe V."/>
            <person name="Vacherie B."/>
            <person name="Gavory F."/>
            <person name="Gourbeyre E."/>
            <person name="Siguier P."/>
            <person name="Chandler M."/>
            <person name="Elleuch R."/>
            <person name="Irlinger F."/>
            <person name="Vallaeys T."/>
        </authorList>
    </citation>
    <scope>NUCLEOTIDE SEQUENCE</scope>
    <source>
        <strain evidence="4">DSM 16368 / CIP 108037 / IAM 15318 / JCM 13566 / Re117</strain>
    </source>
</reference>
<proteinExistence type="predicted"/>
<keyword evidence="3" id="KW-0328">Glycosyltransferase</keyword>
<name>A0ABP1U4W4_GLUAR</name>
<feature type="domain" description="Glycosyl transferase family 1" evidence="2">
    <location>
        <begin position="272"/>
        <end position="433"/>
    </location>
</feature>
<evidence type="ECO:0000313" key="3">
    <source>
        <dbReference type="EMBL" id="CBT75711.1"/>
    </source>
</evidence>
<evidence type="ECO:0000259" key="2">
    <source>
        <dbReference type="Pfam" id="PF00534"/>
    </source>
</evidence>
<dbReference type="PANTHER" id="PTHR12526">
    <property type="entry name" value="GLYCOSYLTRANSFERASE"/>
    <property type="match status" value="1"/>
</dbReference>
<evidence type="ECO:0000313" key="4">
    <source>
        <dbReference type="Proteomes" id="UP000006878"/>
    </source>
</evidence>
<dbReference type="InterPro" id="IPR001296">
    <property type="entry name" value="Glyco_trans_1"/>
</dbReference>
<gene>
    <name evidence="3" type="ordered locus">AARI_14900</name>
</gene>
<dbReference type="Pfam" id="PF00534">
    <property type="entry name" value="Glycos_transf_1"/>
    <property type="match status" value="1"/>
</dbReference>
<accession>A0ABP1U4W4</accession>
<sequence length="456" mass="50203">MITWIIDEKFGGLTTACLQRASSFAKKDGKSNVVTFAYTQHLNSTVERLRGIGLIASGVKVHNLYSDYASRVSHPPVKKLAAKAEGMKWSVEPVESQVNDAGIFKHVYAHTDDSASSRIIYSRPDGSKFMSDAKFVVGGESKREIAIFNGAGEVLKKFSSASSLYRHWLTEIVGYEESIAVFDSSFVASMMGPWRAPKTTKMFVFHSSHVVAGAEPETGPVVPKHQKIAANADNWDVFVFLTRQQADDFNARFGHESKSVVIPNIIKSSSLKKFSRRNDPRQIISVGSLDSRKQVDHAIRAVHELKELGVDCKLTIVGKGQKQQELQSLAKELGLSDRIEFAGHVDDVPRRLANSGILLFTSKLEGQGLVLLEAQFHGCVPISYDVRYGPASVIDSGVNGLLVGPNDIHALSSHVASLIDNPKEYKRLSKQAHSSAKRYARQDLTNLWIKAAKNAR</sequence>